<proteinExistence type="predicted"/>
<dbReference type="EMBL" id="CP002995">
    <property type="protein sequence ID" value="AEM88689.1"/>
    <property type="molecule type" value="Genomic_DNA"/>
</dbReference>
<evidence type="ECO:0000259" key="10">
    <source>
        <dbReference type="Pfam" id="PF02518"/>
    </source>
</evidence>
<keyword evidence="4" id="KW-0808">Transferase</keyword>
<keyword evidence="7" id="KW-0067">ATP-binding</keyword>
<evidence type="ECO:0000256" key="3">
    <source>
        <dbReference type="ARBA" id="ARBA00022553"/>
    </source>
</evidence>
<dbReference type="CDD" id="cd16917">
    <property type="entry name" value="HATPase_UhpB-NarQ-NarX-like"/>
    <property type="match status" value="1"/>
</dbReference>
<comment type="catalytic activity">
    <reaction evidence="1">
        <text>ATP + protein L-histidine = ADP + protein N-phospho-L-histidine.</text>
        <dbReference type="EC" id="2.7.13.3"/>
    </reaction>
</comment>
<protein>
    <recommendedName>
        <fullName evidence="2">histidine kinase</fullName>
        <ecNumber evidence="2">2.7.13.3</ecNumber>
    </recommendedName>
</protein>
<evidence type="ECO:0000256" key="2">
    <source>
        <dbReference type="ARBA" id="ARBA00012438"/>
    </source>
</evidence>
<evidence type="ECO:0000256" key="9">
    <source>
        <dbReference type="SAM" id="Phobius"/>
    </source>
</evidence>
<reference evidence="12" key="1">
    <citation type="submission" date="2011-08" db="EMBL/GenBank/DDBJ databases">
        <title>Complete sequence of plasmid 1 of Streptomyces violaceusniger Tu 4113.</title>
        <authorList>
            <consortium name="US DOE Joint Genome Institute"/>
            <person name="Lucas S."/>
            <person name="Han J."/>
            <person name="Lapidus A."/>
            <person name="Cheng J.-F."/>
            <person name="Goodwin L."/>
            <person name="Pitluck S."/>
            <person name="Peters L."/>
            <person name="Ivanova N."/>
            <person name="Daligault H."/>
            <person name="Detter J.C."/>
            <person name="Han C."/>
            <person name="Tapia R."/>
            <person name="Land M."/>
            <person name="Hauser L."/>
            <person name="Kyrpides N."/>
            <person name="Ivanova N."/>
            <person name="Pagani I."/>
            <person name="Hagen A."/>
            <person name="Katz L."/>
            <person name="Fiedler H.-P."/>
            <person name="Keasling J."/>
            <person name="Fortman J."/>
            <person name="Woyke T."/>
        </authorList>
    </citation>
    <scope>NUCLEOTIDE SEQUENCE [LARGE SCALE GENOMIC DNA]</scope>
    <source>
        <strain evidence="12">Tu 4113</strain>
        <plasmid evidence="12">pSTRVI01</plasmid>
    </source>
</reference>
<dbReference type="PANTHER" id="PTHR24421">
    <property type="entry name" value="NITRATE/NITRITE SENSOR PROTEIN NARX-RELATED"/>
    <property type="match status" value="1"/>
</dbReference>
<dbReference type="GO" id="GO:0000155">
    <property type="term" value="F:phosphorelay sensor kinase activity"/>
    <property type="evidence" value="ECO:0007669"/>
    <property type="project" value="InterPro"/>
</dbReference>
<keyword evidence="12" id="KW-0614">Plasmid</keyword>
<dbReference type="Proteomes" id="UP000008703">
    <property type="component" value="Plasmid pSTRVI01"/>
</dbReference>
<gene>
    <name evidence="12" type="ORF">Strvi_9434</name>
</gene>
<geneLocation type="plasmid" evidence="12 13">
    <name>pSTRVI01</name>
</geneLocation>
<dbReference type="KEGG" id="svl:Strvi_9434"/>
<dbReference type="PANTHER" id="PTHR24421:SF10">
    <property type="entry name" value="NITRATE_NITRITE SENSOR PROTEIN NARQ"/>
    <property type="match status" value="1"/>
</dbReference>
<keyword evidence="8" id="KW-0902">Two-component regulatory system</keyword>
<dbReference type="InterPro" id="IPR036890">
    <property type="entry name" value="HATPase_C_sf"/>
</dbReference>
<feature type="transmembrane region" description="Helical" evidence="9">
    <location>
        <begin position="12"/>
        <end position="38"/>
    </location>
</feature>
<evidence type="ECO:0000256" key="4">
    <source>
        <dbReference type="ARBA" id="ARBA00022679"/>
    </source>
</evidence>
<feature type="transmembrane region" description="Helical" evidence="9">
    <location>
        <begin position="90"/>
        <end position="118"/>
    </location>
</feature>
<dbReference type="AlphaFoldDB" id="G2PGX5"/>
<sequence>MRMLLGRWLRVVLGVVLGSLAAPVELAFVVMGGLWLLATLVQRAGAESPVFRGARWLAEAGRRRAATWYGAELDVPRADRSAFAYLSLRWVLGAFSGAVLLVALVGAGYASFLVWGWFVLSDISHPGDVLLSALGGLFLLFLAVQGVYGIGLLDAQLAKRFLGPSDRELLKVRIGELSASRAGVVEAVHDERRRIERDLHDGVQQRLVALGMLLGRSRRTSDPEKAGKLLIQAHEETQRALTELREVAWRVFPAALDEGGLAEALETVAERAGIPVHLTCELPREPTTVIQTVAYFVVAEAVTNAAKHSGATLVTVRVMRQGSMVVVRIEDNGSGGADPTGGGLLGLARRVAALDGRFTVDSPAAGPTIIIAELPCG</sequence>
<keyword evidence="6 12" id="KW-0418">Kinase</keyword>
<keyword evidence="9" id="KW-0472">Membrane</keyword>
<dbReference type="Pfam" id="PF02518">
    <property type="entry name" value="HATPase_c"/>
    <property type="match status" value="1"/>
</dbReference>
<dbReference type="GO" id="GO:0016020">
    <property type="term" value="C:membrane"/>
    <property type="evidence" value="ECO:0007669"/>
    <property type="project" value="InterPro"/>
</dbReference>
<name>G2PGX5_STRV4</name>
<feature type="domain" description="Signal transduction histidine kinase subgroup 3 dimerisation and phosphoacceptor" evidence="11">
    <location>
        <begin position="191"/>
        <end position="254"/>
    </location>
</feature>
<evidence type="ECO:0000256" key="6">
    <source>
        <dbReference type="ARBA" id="ARBA00022777"/>
    </source>
</evidence>
<dbReference type="Gene3D" id="1.20.5.1930">
    <property type="match status" value="1"/>
</dbReference>
<evidence type="ECO:0000313" key="13">
    <source>
        <dbReference type="Proteomes" id="UP000008703"/>
    </source>
</evidence>
<dbReference type="InterPro" id="IPR050482">
    <property type="entry name" value="Sensor_HK_TwoCompSys"/>
</dbReference>
<evidence type="ECO:0000256" key="8">
    <source>
        <dbReference type="ARBA" id="ARBA00023012"/>
    </source>
</evidence>
<evidence type="ECO:0000313" key="12">
    <source>
        <dbReference type="EMBL" id="AEM88689.1"/>
    </source>
</evidence>
<feature type="domain" description="Histidine kinase/HSP90-like ATPase" evidence="10">
    <location>
        <begin position="295"/>
        <end position="375"/>
    </location>
</feature>
<dbReference type="GO" id="GO:0046983">
    <property type="term" value="F:protein dimerization activity"/>
    <property type="evidence" value="ECO:0007669"/>
    <property type="project" value="InterPro"/>
</dbReference>
<dbReference type="Gene3D" id="3.30.565.10">
    <property type="entry name" value="Histidine kinase-like ATPase, C-terminal domain"/>
    <property type="match status" value="1"/>
</dbReference>
<keyword evidence="3" id="KW-0597">Phosphoprotein</keyword>
<evidence type="ECO:0000256" key="7">
    <source>
        <dbReference type="ARBA" id="ARBA00022840"/>
    </source>
</evidence>
<dbReference type="RefSeq" id="WP_014043624.1">
    <property type="nucleotide sequence ID" value="NC_015951.1"/>
</dbReference>
<evidence type="ECO:0000259" key="11">
    <source>
        <dbReference type="Pfam" id="PF07730"/>
    </source>
</evidence>
<dbReference type="Pfam" id="PF07730">
    <property type="entry name" value="HisKA_3"/>
    <property type="match status" value="1"/>
</dbReference>
<dbReference type="InterPro" id="IPR003594">
    <property type="entry name" value="HATPase_dom"/>
</dbReference>
<evidence type="ECO:0000256" key="5">
    <source>
        <dbReference type="ARBA" id="ARBA00022741"/>
    </source>
</evidence>
<keyword evidence="13" id="KW-1185">Reference proteome</keyword>
<keyword evidence="9" id="KW-0812">Transmembrane</keyword>
<dbReference type="GO" id="GO:0005524">
    <property type="term" value="F:ATP binding"/>
    <property type="evidence" value="ECO:0007669"/>
    <property type="project" value="UniProtKB-KW"/>
</dbReference>
<dbReference type="EC" id="2.7.13.3" evidence="2"/>
<keyword evidence="9" id="KW-1133">Transmembrane helix</keyword>
<evidence type="ECO:0000256" key="1">
    <source>
        <dbReference type="ARBA" id="ARBA00000085"/>
    </source>
</evidence>
<organism evidence="12 13">
    <name type="scientific">Streptomyces violaceusniger (strain Tu 4113)</name>
    <dbReference type="NCBI Taxonomy" id="653045"/>
    <lineage>
        <taxon>Bacteria</taxon>
        <taxon>Bacillati</taxon>
        <taxon>Actinomycetota</taxon>
        <taxon>Actinomycetes</taxon>
        <taxon>Kitasatosporales</taxon>
        <taxon>Streptomycetaceae</taxon>
        <taxon>Streptomyces</taxon>
        <taxon>Streptomyces violaceusniger group</taxon>
    </lineage>
</organism>
<dbReference type="SUPFAM" id="SSF55874">
    <property type="entry name" value="ATPase domain of HSP90 chaperone/DNA topoisomerase II/histidine kinase"/>
    <property type="match status" value="1"/>
</dbReference>
<dbReference type="InterPro" id="IPR011712">
    <property type="entry name" value="Sig_transdc_His_kin_sub3_dim/P"/>
</dbReference>
<dbReference type="HOGENOM" id="CLU_000445_20_2_11"/>
<accession>G2PGX5</accession>
<keyword evidence="5" id="KW-0547">Nucleotide-binding</keyword>
<feature type="transmembrane region" description="Helical" evidence="9">
    <location>
        <begin position="130"/>
        <end position="153"/>
    </location>
</feature>